<gene>
    <name evidence="3" type="ORF">SAMN05443668_106336</name>
</gene>
<dbReference type="EMBL" id="FRCS01000006">
    <property type="protein sequence ID" value="SHN39682.1"/>
    <property type="molecule type" value="Genomic_DNA"/>
</dbReference>
<dbReference type="InterPro" id="IPR024311">
    <property type="entry name" value="Lipocalin-like"/>
</dbReference>
<organism evidence="3 4">
    <name type="scientific">Cryptosporangium aurantiacum</name>
    <dbReference type="NCBI Taxonomy" id="134849"/>
    <lineage>
        <taxon>Bacteria</taxon>
        <taxon>Bacillati</taxon>
        <taxon>Actinomycetota</taxon>
        <taxon>Actinomycetes</taxon>
        <taxon>Cryptosporangiales</taxon>
        <taxon>Cryptosporangiaceae</taxon>
        <taxon>Cryptosporangium</taxon>
    </lineage>
</organism>
<feature type="chain" id="PRO_5012207085" evidence="1">
    <location>
        <begin position="30"/>
        <end position="158"/>
    </location>
</feature>
<dbReference type="RefSeq" id="WP_143175350.1">
    <property type="nucleotide sequence ID" value="NZ_FRCS01000006.1"/>
</dbReference>
<feature type="domain" description="Lipocalin-like" evidence="2">
    <location>
        <begin position="63"/>
        <end position="144"/>
    </location>
</feature>
<evidence type="ECO:0000256" key="1">
    <source>
        <dbReference type="SAM" id="SignalP"/>
    </source>
</evidence>
<evidence type="ECO:0000259" key="2">
    <source>
        <dbReference type="Pfam" id="PF13924"/>
    </source>
</evidence>
<dbReference type="Proteomes" id="UP000184440">
    <property type="component" value="Unassembled WGS sequence"/>
</dbReference>
<dbReference type="STRING" id="134849.SAMN05443668_106336"/>
<dbReference type="OrthoDB" id="8075794at2"/>
<dbReference type="AlphaFoldDB" id="A0A1M7R3H0"/>
<reference evidence="3 4" key="1">
    <citation type="submission" date="2016-11" db="EMBL/GenBank/DDBJ databases">
        <authorList>
            <person name="Jaros S."/>
            <person name="Januszkiewicz K."/>
            <person name="Wedrychowicz H."/>
        </authorList>
    </citation>
    <scope>NUCLEOTIDE SEQUENCE [LARGE SCALE GENOMIC DNA]</scope>
    <source>
        <strain evidence="3 4">DSM 46144</strain>
    </source>
</reference>
<proteinExistence type="predicted"/>
<protein>
    <submittedName>
        <fullName evidence="3">Lipocalin-like domain-containing protein</fullName>
    </submittedName>
</protein>
<name>A0A1M7R3H0_9ACTN</name>
<feature type="signal peptide" evidence="1">
    <location>
        <begin position="1"/>
        <end position="29"/>
    </location>
</feature>
<evidence type="ECO:0000313" key="4">
    <source>
        <dbReference type="Proteomes" id="UP000184440"/>
    </source>
</evidence>
<keyword evidence="1" id="KW-0732">Signal</keyword>
<dbReference type="Pfam" id="PF13924">
    <property type="entry name" value="Lipocalin_5"/>
    <property type="match status" value="1"/>
</dbReference>
<keyword evidence="4" id="KW-1185">Reference proteome</keyword>
<sequence>MTKRRNMPFALVVAVVLALGLVASAPALARSDTAGHGTSSLVGAWRMTTLEVGTGGNLAPVPYSGQIIFTKSGNVSVQAMNPDPDAADTAYTVNGYEAFYGQYTVDKKAKTFQVTVQSAAVRTLIGQRLTRVFVVSRDTLVLTPADPAEGWRVTYERL</sequence>
<accession>A0A1M7R3H0</accession>
<evidence type="ECO:0000313" key="3">
    <source>
        <dbReference type="EMBL" id="SHN39682.1"/>
    </source>
</evidence>